<dbReference type="PANTHER" id="PTHR12631">
    <property type="entry name" value="ALPHA-L-IDURONIDASE"/>
    <property type="match status" value="1"/>
</dbReference>
<keyword evidence="2" id="KW-1185">Reference proteome</keyword>
<dbReference type="InterPro" id="IPR013783">
    <property type="entry name" value="Ig-like_fold"/>
</dbReference>
<dbReference type="SUPFAM" id="SSF81296">
    <property type="entry name" value="E set domains"/>
    <property type="match status" value="2"/>
</dbReference>
<dbReference type="KEGG" id="pbk:Back11_16260"/>
<dbReference type="Gene3D" id="2.60.40.1190">
    <property type="match status" value="1"/>
</dbReference>
<dbReference type="SUPFAM" id="SSF51445">
    <property type="entry name" value="(Trans)glycosidases"/>
    <property type="match status" value="1"/>
</dbReference>
<protein>
    <submittedName>
        <fullName evidence="1">Uncharacterized protein</fullName>
    </submittedName>
</protein>
<dbReference type="Gene3D" id="2.60.120.260">
    <property type="entry name" value="Galactose-binding domain-like"/>
    <property type="match status" value="1"/>
</dbReference>
<name>A0A3G9J394_9BACL</name>
<dbReference type="Gene3D" id="2.60.40.10">
    <property type="entry name" value="Immunoglobulins"/>
    <property type="match status" value="2"/>
</dbReference>
<gene>
    <name evidence="1" type="ORF">Back11_16260</name>
</gene>
<dbReference type="Proteomes" id="UP000275368">
    <property type="component" value="Chromosome"/>
</dbReference>
<organism evidence="1 2">
    <name type="scientific">Paenibacillus baekrokdamisoli</name>
    <dbReference type="NCBI Taxonomy" id="1712516"/>
    <lineage>
        <taxon>Bacteria</taxon>
        <taxon>Bacillati</taxon>
        <taxon>Bacillota</taxon>
        <taxon>Bacilli</taxon>
        <taxon>Bacillales</taxon>
        <taxon>Paenibacillaceae</taxon>
        <taxon>Paenibacillus</taxon>
    </lineage>
</organism>
<dbReference type="RefSeq" id="WP_164522725.1">
    <property type="nucleotide sequence ID" value="NZ_AP019308.1"/>
</dbReference>
<evidence type="ECO:0000313" key="2">
    <source>
        <dbReference type="Proteomes" id="UP000275368"/>
    </source>
</evidence>
<evidence type="ECO:0000313" key="1">
    <source>
        <dbReference type="EMBL" id="BBH20281.1"/>
    </source>
</evidence>
<proteinExistence type="predicted"/>
<accession>A0A3G9J394</accession>
<dbReference type="SUPFAM" id="SSF49344">
    <property type="entry name" value="CBD9-like"/>
    <property type="match status" value="1"/>
</dbReference>
<dbReference type="PROSITE" id="PS00018">
    <property type="entry name" value="EF_HAND_1"/>
    <property type="match status" value="1"/>
</dbReference>
<dbReference type="Gene3D" id="3.20.20.80">
    <property type="entry name" value="Glycosidases"/>
    <property type="match status" value="1"/>
</dbReference>
<dbReference type="InterPro" id="IPR018247">
    <property type="entry name" value="EF_Hand_1_Ca_BS"/>
</dbReference>
<sequence>MKWLKNLACFLGLLLIFMVMGTSSGHAAVVQSMPVPNASFETLAASNGVLAPKDWRTYWWEKPAGSPAVAAGYSENEKSSGDRSVYVPSVNAGFAGWVSSEISLPADMTSYRIKVKVKASSDYAGNKPRIFVSFQNNGTYLAQYTTDKTEGLSFQDWREISFTVDQSQFPAGTNKLVLNLTTAKIATASTVSGTLYFDDVKIEASDESFDPITFTLKGANLANWWEIGDTATFRRDAGTVPTSVTSIIGSVYNSDNEQIAELAVPRQTFLDQGWSWTPTEPGYYEIAFAYRQSGLELTKLPVKYTYSSTDSKEFWRERYSIVVSGGPAKAIAERWPVMGFSYQLSEGENAMKLADLVGFRFARIHAVPWGTQFRDTSWAIETSRGVYNWTRFDDQINKLTSYGFDLAGNLLYTPQWASPHPEETQVNVSVPQYSAYAPTDMRDWENFVRAAVVRYGDRIKSWEVWNEPNLPKLSVFWMDTPERYVELLKTAYETIKAERPDSEVWIGGLAGRNYLSFYKQVLGLGGASYFDKLALHGYQADPRDFERLDQALGVPSKSWVNSESHALLLSSNSVTGPVPSESEMAMRMVVDYLKEIKWGAQKITFFNMLNLSEMETLAYAKSTGNVTHASGLFRSKPRLEPRLAASVTRHFLDLAGQSLVYKGEYVLGNGQKAVVLDNDGIPLIGVWTDGTASSSIDARLASAFTGETTVTDWEGKTLQANNALQLRPGKLIWISNVELTALEALPVSEPFLISDFDRSAESYNVPETVGSSSRLFDPTSLTIADDAVWTTDHWAYQAASQATKPADFNATLAAGYSDGGLDLIVRVKDGTFVQDNPLGNFWKGDSVQFAVDTFGLGLPGDQVEFQAALTPQGPVLYKQFVPFVGGNLPPNWTPGNSVAQHASLKVDQSVPNETTYYIHVDSSELYPYVHDPQSPLRLSVLVNDNNGSGRLGWLEWSSGIGQTKNPAQYGKVWVDHTQPVATGAPGKPVLFDDNGWDTGLLDGSYNVKMDMWWGNNGKIYKLYENDVLIDTQILSDNSPNAQSAVTSISGRKNGTYRYYVELANVFGTTRSDMLTVTVTQATPAKPVLSNDNWDGDGDINVNMSMWWGTNGTTYRLYENGVLVDTQTLNNQTPQAQSAVSAIRGKPIGTYEYQCQLENDAGTSFSDIMIVKVTK</sequence>
<dbReference type="GO" id="GO:0004553">
    <property type="term" value="F:hydrolase activity, hydrolyzing O-glycosyl compounds"/>
    <property type="evidence" value="ECO:0007669"/>
    <property type="project" value="TreeGrafter"/>
</dbReference>
<dbReference type="PANTHER" id="PTHR12631:SF10">
    <property type="entry name" value="BETA-XYLOSIDASE-LIKE PROTEIN-RELATED"/>
    <property type="match status" value="1"/>
</dbReference>
<dbReference type="InterPro" id="IPR051923">
    <property type="entry name" value="Glycosyl_Hydrolase_39"/>
</dbReference>
<reference evidence="1 2" key="1">
    <citation type="submission" date="2018-11" db="EMBL/GenBank/DDBJ databases">
        <title>Complete genome sequence of Paenibacillus baekrokdamisoli strain KCTC 33723.</title>
        <authorList>
            <person name="Kang S.W."/>
            <person name="Lee K.C."/>
            <person name="Kim K.K."/>
            <person name="Kim J.S."/>
            <person name="Kim D.S."/>
            <person name="Ko S.H."/>
            <person name="Yang S.H."/>
            <person name="Lee J.S."/>
        </authorList>
    </citation>
    <scope>NUCLEOTIDE SEQUENCE [LARGE SCALE GENOMIC DNA]</scope>
    <source>
        <strain evidence="1 2">KCTC 33723</strain>
    </source>
</reference>
<dbReference type="EMBL" id="AP019308">
    <property type="protein sequence ID" value="BBH20281.1"/>
    <property type="molecule type" value="Genomic_DNA"/>
</dbReference>
<dbReference type="InterPro" id="IPR017853">
    <property type="entry name" value="GH"/>
</dbReference>
<dbReference type="InterPro" id="IPR014756">
    <property type="entry name" value="Ig_E-set"/>
</dbReference>
<dbReference type="AlphaFoldDB" id="A0A3G9J394"/>